<gene>
    <name evidence="8" type="ORF">Fcan01_04746</name>
</gene>
<dbReference type="AlphaFoldDB" id="A0A226ES87"/>
<name>A0A226ES87_FOLCA</name>
<keyword evidence="4 5" id="KW-0067">ATP-binding</keyword>
<dbReference type="Gene3D" id="3.40.50.300">
    <property type="entry name" value="P-loop containing nucleotide triphosphate hydrolases"/>
    <property type="match status" value="1"/>
</dbReference>
<dbReference type="Pfam" id="PF00069">
    <property type="entry name" value="Pkinase"/>
    <property type="match status" value="1"/>
</dbReference>
<dbReference type="InterPro" id="IPR050339">
    <property type="entry name" value="CC_SR_Kinase"/>
</dbReference>
<dbReference type="SUPFAM" id="SSF56112">
    <property type="entry name" value="Protein kinase-like (PK-like)"/>
    <property type="match status" value="1"/>
</dbReference>
<evidence type="ECO:0000256" key="3">
    <source>
        <dbReference type="ARBA" id="ARBA00022777"/>
    </source>
</evidence>
<dbReference type="OrthoDB" id="1405469at2759"/>
<sequence>MATAKEDVVHPKNPWSTPFDLNIVASSPVGSGAFGSIWIAKHFEDETTYAIKRVNISKALRDFSDLDKIKREVDCHTKLRSSFVIQYYTYWIEEDETKEDFKFDQLSESAVLDFDDFDDTDTQLLPDIGPILYIQMEYCSHKTLTDFLKENNTIDLRSSEINRLFSHLAKGLSAIHKEDIIHRDLKPDNILRVVSSDVGGGGEGMSIWKIGDFGLSIIPSFQPRQFFETLENFGVEEPYNFNEDDDDDGLDDDNPTFRGTYSYRSPEMVEESCSYNEKTDIFSLGLIFMEILSPHLIDPKVRKLLFHQVRQGGSVVENFIHNLNPTFSKDKLELISPVLEILPKMLSIDELTRPTSLEIFQWVLCPVTYCVPHPVLDFMGRDAELVELHEYLTRHSKIVMVTSDKYGTGKTQFVKKYVQKYIIEKHTKMNVLFLDAKNRAGSNLRGHIYKLSTELDISSRMKGLVNIKRNAEHILHEICKSLTDSGTFSKFPSLLILDGINAGRKWALDQIERDHSFRNRNRVIIVGESDFNFEVDANSSFICIKLCPFSPGVAEACAKQVYEEMCLPVPPELAWHNFCNFLEFHPQALKQAKLILHHLLPQDQHADFVNNIVFKLQLISASRIPLENSEVFAKRLSSLYAYSLQQMLTHSGYLGSLKILQILICLYGKGTLLSTLDAMFTSISDNDDKSFSQSLQLLQALDLITVTGERYIEFANDLIPDVIIAPNSPIPEWDTESALRGMACIRAIAKQTRLGIMDSMYFWMHAVPKTKQIVTDYADFVDDTLHRLNETSLSNYFDHFAQLNIEQFTDLLGIHDIRTIRLEFQLAIAMRKNEQDLEALWLNRDLLKRCKKIKVHPANELYVTIRDEIASGLIEREKLDGALRLLRLNLSRQEENMKDLESERILIATKNSIAKVLIKQKKYDECVPLLKQILHWRKVNLGHKHLVTINTMGDLADCYFHQGKFELAKNMFEHVLKGVIGFLGEENHAKVESINYEYMIASCLDKLGDKEGAQELFRWVDAAKKIMSKSNNTESSSTKLQI</sequence>
<comment type="caution">
    <text evidence="8">The sequence shown here is derived from an EMBL/GenBank/DDBJ whole genome shotgun (WGS) entry which is preliminary data.</text>
</comment>
<dbReference type="SMART" id="SM00220">
    <property type="entry name" value="S_TKc"/>
    <property type="match status" value="1"/>
</dbReference>
<keyword evidence="2 5" id="KW-0547">Nucleotide-binding</keyword>
<evidence type="ECO:0000256" key="6">
    <source>
        <dbReference type="SAM" id="Coils"/>
    </source>
</evidence>
<dbReference type="PANTHER" id="PTHR11042">
    <property type="entry name" value="EUKARYOTIC TRANSLATION INITIATION FACTOR 2-ALPHA KINASE EIF2-ALPHA KINASE -RELATED"/>
    <property type="match status" value="1"/>
</dbReference>
<dbReference type="Gene3D" id="1.10.510.10">
    <property type="entry name" value="Transferase(Phosphotransferase) domain 1"/>
    <property type="match status" value="1"/>
</dbReference>
<dbReference type="GO" id="GO:0005737">
    <property type="term" value="C:cytoplasm"/>
    <property type="evidence" value="ECO:0007669"/>
    <property type="project" value="TreeGrafter"/>
</dbReference>
<dbReference type="PROSITE" id="PS00107">
    <property type="entry name" value="PROTEIN_KINASE_ATP"/>
    <property type="match status" value="1"/>
</dbReference>
<dbReference type="GO" id="GO:0005634">
    <property type="term" value="C:nucleus"/>
    <property type="evidence" value="ECO:0007669"/>
    <property type="project" value="TreeGrafter"/>
</dbReference>
<accession>A0A226ES87</accession>
<evidence type="ECO:0000256" key="4">
    <source>
        <dbReference type="ARBA" id="ARBA00022840"/>
    </source>
</evidence>
<proteinExistence type="predicted"/>
<dbReference type="GO" id="GO:0005524">
    <property type="term" value="F:ATP binding"/>
    <property type="evidence" value="ECO:0007669"/>
    <property type="project" value="UniProtKB-UniRule"/>
</dbReference>
<feature type="domain" description="Protein kinase" evidence="7">
    <location>
        <begin position="23"/>
        <end position="376"/>
    </location>
</feature>
<dbReference type="InterPro" id="IPR017441">
    <property type="entry name" value="Protein_kinase_ATP_BS"/>
</dbReference>
<dbReference type="InterPro" id="IPR011009">
    <property type="entry name" value="Kinase-like_dom_sf"/>
</dbReference>
<evidence type="ECO:0000313" key="8">
    <source>
        <dbReference type="EMBL" id="OXA59456.1"/>
    </source>
</evidence>
<protein>
    <submittedName>
        <fullName evidence="8">Interferon-induced, double-stranded RNA-activated protein kinase</fullName>
    </submittedName>
</protein>
<dbReference type="Proteomes" id="UP000198287">
    <property type="component" value="Unassembled WGS sequence"/>
</dbReference>
<dbReference type="SUPFAM" id="SSF52540">
    <property type="entry name" value="P-loop containing nucleoside triphosphate hydrolases"/>
    <property type="match status" value="1"/>
</dbReference>
<dbReference type="InterPro" id="IPR027417">
    <property type="entry name" value="P-loop_NTPase"/>
</dbReference>
<dbReference type="GO" id="GO:0004672">
    <property type="term" value="F:protein kinase activity"/>
    <property type="evidence" value="ECO:0007669"/>
    <property type="project" value="InterPro"/>
</dbReference>
<feature type="coiled-coil region" evidence="6">
    <location>
        <begin position="876"/>
        <end position="903"/>
    </location>
</feature>
<dbReference type="Pfam" id="PF13424">
    <property type="entry name" value="TPR_12"/>
    <property type="match status" value="1"/>
</dbReference>
<dbReference type="Gene3D" id="1.25.40.10">
    <property type="entry name" value="Tetratricopeptide repeat domain"/>
    <property type="match status" value="1"/>
</dbReference>
<evidence type="ECO:0000256" key="2">
    <source>
        <dbReference type="ARBA" id="ARBA00022741"/>
    </source>
</evidence>
<dbReference type="Gene3D" id="3.30.200.20">
    <property type="entry name" value="Phosphorylase Kinase, domain 1"/>
    <property type="match status" value="1"/>
</dbReference>
<evidence type="ECO:0000256" key="5">
    <source>
        <dbReference type="PROSITE-ProRule" id="PRU10141"/>
    </source>
</evidence>
<evidence type="ECO:0000313" key="9">
    <source>
        <dbReference type="Proteomes" id="UP000198287"/>
    </source>
</evidence>
<feature type="binding site" evidence="5">
    <location>
        <position position="52"/>
    </location>
    <ligand>
        <name>ATP</name>
        <dbReference type="ChEBI" id="CHEBI:30616"/>
    </ligand>
</feature>
<dbReference type="InterPro" id="IPR011990">
    <property type="entry name" value="TPR-like_helical_dom_sf"/>
</dbReference>
<reference evidence="8 9" key="1">
    <citation type="submission" date="2015-12" db="EMBL/GenBank/DDBJ databases">
        <title>The genome of Folsomia candida.</title>
        <authorList>
            <person name="Faddeeva A."/>
            <person name="Derks M.F."/>
            <person name="Anvar Y."/>
            <person name="Smit S."/>
            <person name="Van Straalen N."/>
            <person name="Roelofs D."/>
        </authorList>
    </citation>
    <scope>NUCLEOTIDE SEQUENCE [LARGE SCALE GENOMIC DNA]</scope>
    <source>
        <strain evidence="8 9">VU population</strain>
        <tissue evidence="8">Whole body</tissue>
    </source>
</reference>
<dbReference type="EMBL" id="LNIX01000002">
    <property type="protein sequence ID" value="OXA59456.1"/>
    <property type="molecule type" value="Genomic_DNA"/>
</dbReference>
<dbReference type="STRING" id="158441.A0A226ES87"/>
<evidence type="ECO:0000259" key="7">
    <source>
        <dbReference type="PROSITE" id="PS50011"/>
    </source>
</evidence>
<dbReference type="PROSITE" id="PS50011">
    <property type="entry name" value="PROTEIN_KINASE_DOM"/>
    <property type="match status" value="1"/>
</dbReference>
<keyword evidence="1" id="KW-0808">Transferase</keyword>
<organism evidence="8 9">
    <name type="scientific">Folsomia candida</name>
    <name type="common">Springtail</name>
    <dbReference type="NCBI Taxonomy" id="158441"/>
    <lineage>
        <taxon>Eukaryota</taxon>
        <taxon>Metazoa</taxon>
        <taxon>Ecdysozoa</taxon>
        <taxon>Arthropoda</taxon>
        <taxon>Hexapoda</taxon>
        <taxon>Collembola</taxon>
        <taxon>Entomobryomorpha</taxon>
        <taxon>Isotomoidea</taxon>
        <taxon>Isotomidae</taxon>
        <taxon>Proisotominae</taxon>
        <taxon>Folsomia</taxon>
    </lineage>
</organism>
<keyword evidence="9" id="KW-1185">Reference proteome</keyword>
<keyword evidence="3 8" id="KW-0418">Kinase</keyword>
<dbReference type="SUPFAM" id="SSF48452">
    <property type="entry name" value="TPR-like"/>
    <property type="match status" value="1"/>
</dbReference>
<evidence type="ECO:0000256" key="1">
    <source>
        <dbReference type="ARBA" id="ARBA00022679"/>
    </source>
</evidence>
<dbReference type="InterPro" id="IPR000719">
    <property type="entry name" value="Prot_kinase_dom"/>
</dbReference>
<keyword evidence="6" id="KW-0175">Coiled coil</keyword>